<keyword evidence="13 17" id="KW-0238">DNA-binding</keyword>
<dbReference type="InterPro" id="IPR043128">
    <property type="entry name" value="Rev_trsase/Diguanyl_cyclase"/>
</dbReference>
<dbReference type="SUPFAM" id="SSF56672">
    <property type="entry name" value="DNA/RNA polymerases"/>
    <property type="match status" value="1"/>
</dbReference>
<evidence type="ECO:0000256" key="8">
    <source>
        <dbReference type="ARBA" id="ARBA00022705"/>
    </source>
</evidence>
<evidence type="ECO:0000256" key="1">
    <source>
        <dbReference type="ARBA" id="ARBA00004496"/>
    </source>
</evidence>
<feature type="active site" evidence="17">
    <location>
        <position position="141"/>
    </location>
</feature>
<dbReference type="Gene3D" id="3.40.1170.60">
    <property type="match status" value="1"/>
</dbReference>
<dbReference type="Gene3D" id="1.10.150.20">
    <property type="entry name" value="5' to 3' exonuclease, C-terminal subdomain"/>
    <property type="match status" value="1"/>
</dbReference>
<keyword evidence="10 17" id="KW-0227">DNA damage</keyword>
<dbReference type="GO" id="GO:0009432">
    <property type="term" value="P:SOS response"/>
    <property type="evidence" value="ECO:0007669"/>
    <property type="project" value="TreeGrafter"/>
</dbReference>
<sequence length="431" mass="46601">MNILAMHSLCRDCLHLERDALTTCPNCGGGRVLSHDSLTTLSIAHLDCDAFFAAIEKRDDPGLRDKPVIVGGGQRGVVSTCCYIARLYGVRSAMPMFQALKLCPDAVVIGSNFPKYTEAAARIREKMEALTPLVQPVSIDEAYMDLTGTETVHHAPPAVSLARLAREIERDVGITVSIGLSANKFLAKTASELDKPRGFAVISPGEAEAMLGPRPIDFLHGVGPKFAQKLAADGFDTVADIQQADMKHLIARYGETGMWLKQRAHGIDTRPVRNDEERKSVSSETTFREDLSALAALEDHLWSLCVKTADRAKAAGVVGAVVTLKLKTGNFRTLTRRISLSGPTQLAQEIFRAARPLLAREANGRERFRLIGVGLSGLDDHRADSTDLLDPSIAKRAAAERASDLARAKFGKDAVVTGRAARIAREKGETG</sequence>
<dbReference type="PATRIC" id="fig|1280950.3.peg.329"/>
<dbReference type="GO" id="GO:0006281">
    <property type="term" value="P:DNA repair"/>
    <property type="evidence" value="ECO:0007669"/>
    <property type="project" value="UniProtKB-UniRule"/>
</dbReference>
<keyword evidence="7 17" id="KW-0548">Nucleotidyltransferase</keyword>
<keyword evidence="20" id="KW-1185">Reference proteome</keyword>
<evidence type="ECO:0000256" key="4">
    <source>
        <dbReference type="ARBA" id="ARBA00022457"/>
    </source>
</evidence>
<dbReference type="GO" id="GO:0003887">
    <property type="term" value="F:DNA-directed DNA polymerase activity"/>
    <property type="evidence" value="ECO:0007669"/>
    <property type="project" value="UniProtKB-UniRule"/>
</dbReference>
<dbReference type="GO" id="GO:0006261">
    <property type="term" value="P:DNA-templated DNA replication"/>
    <property type="evidence" value="ECO:0007669"/>
    <property type="project" value="UniProtKB-UniRule"/>
</dbReference>
<comment type="subunit">
    <text evidence="3 17">Monomer.</text>
</comment>
<evidence type="ECO:0000256" key="6">
    <source>
        <dbReference type="ARBA" id="ARBA00022679"/>
    </source>
</evidence>
<feature type="domain" description="UmuC" evidence="18">
    <location>
        <begin position="43"/>
        <end position="223"/>
    </location>
</feature>
<dbReference type="EC" id="2.7.7.7" evidence="17"/>
<evidence type="ECO:0000256" key="12">
    <source>
        <dbReference type="ARBA" id="ARBA00022932"/>
    </source>
</evidence>
<dbReference type="GO" id="GO:0003684">
    <property type="term" value="F:damaged DNA binding"/>
    <property type="evidence" value="ECO:0007669"/>
    <property type="project" value="InterPro"/>
</dbReference>
<comment type="function">
    <text evidence="15 17">Poorly processive, error-prone DNA polymerase involved in untargeted mutagenesis. Copies undamaged DNA at stalled replication forks, which arise in vivo from mismatched or misaligned primer ends. These misaligned primers can be extended by PolIV. Exhibits no 3'-5' exonuclease (proofreading) activity. May be involved in translesional synthesis, in conjunction with the beta clamp from PolIII.</text>
</comment>
<evidence type="ECO:0000256" key="3">
    <source>
        <dbReference type="ARBA" id="ARBA00011245"/>
    </source>
</evidence>
<dbReference type="Pfam" id="PF11799">
    <property type="entry name" value="IMS_C"/>
    <property type="match status" value="1"/>
</dbReference>
<gene>
    <name evidence="17" type="primary">dinB</name>
    <name evidence="19" type="ORF">HJO_01595</name>
</gene>
<comment type="similarity">
    <text evidence="2 17">Belongs to the DNA polymerase type-Y family.</text>
</comment>
<feature type="binding site" evidence="17">
    <location>
        <position position="140"/>
    </location>
    <ligand>
        <name>Mg(2+)</name>
        <dbReference type="ChEBI" id="CHEBI:18420"/>
    </ligand>
</feature>
<comment type="caution">
    <text evidence="19">The sequence shown here is derived from an EMBL/GenBank/DDBJ whole genome shotgun (WGS) entry which is preliminary data.</text>
</comment>
<feature type="site" description="Substrate discrimination" evidence="17">
    <location>
        <position position="52"/>
    </location>
</feature>
<dbReference type="InterPro" id="IPR001126">
    <property type="entry name" value="UmuC"/>
</dbReference>
<dbReference type="GO" id="GO:0005829">
    <property type="term" value="C:cytosol"/>
    <property type="evidence" value="ECO:0007669"/>
    <property type="project" value="TreeGrafter"/>
</dbReference>
<protein>
    <recommendedName>
        <fullName evidence="17">DNA polymerase IV</fullName>
        <shortName evidence="17">Pol IV</shortName>
        <ecNumber evidence="17">2.7.7.7</ecNumber>
    </recommendedName>
</protein>
<dbReference type="RefSeq" id="WP_241764648.1">
    <property type="nucleotide sequence ID" value="NZ_ARYK01000001.1"/>
</dbReference>
<dbReference type="PROSITE" id="PS50173">
    <property type="entry name" value="UMUC"/>
    <property type="match status" value="1"/>
</dbReference>
<evidence type="ECO:0000256" key="11">
    <source>
        <dbReference type="ARBA" id="ARBA00022842"/>
    </source>
</evidence>
<dbReference type="GO" id="GO:0000287">
    <property type="term" value="F:magnesium ion binding"/>
    <property type="evidence" value="ECO:0007669"/>
    <property type="project" value="UniProtKB-UniRule"/>
</dbReference>
<dbReference type="eggNOG" id="COG0389">
    <property type="taxonomic scope" value="Bacteria"/>
</dbReference>
<keyword evidence="8 17" id="KW-0235">DNA replication</keyword>
<dbReference type="NCBIfam" id="NF002677">
    <property type="entry name" value="PRK02406.1"/>
    <property type="match status" value="1"/>
</dbReference>
<feature type="binding site" evidence="17">
    <location>
        <position position="47"/>
    </location>
    <ligand>
        <name>Mg(2+)</name>
        <dbReference type="ChEBI" id="CHEBI:18420"/>
    </ligand>
</feature>
<dbReference type="STRING" id="1280950.HJO_01595"/>
<dbReference type="InterPro" id="IPR017961">
    <property type="entry name" value="DNA_pol_Y-fam_little_finger"/>
</dbReference>
<evidence type="ECO:0000256" key="10">
    <source>
        <dbReference type="ARBA" id="ARBA00022763"/>
    </source>
</evidence>
<evidence type="ECO:0000256" key="2">
    <source>
        <dbReference type="ARBA" id="ARBA00010945"/>
    </source>
</evidence>
<keyword evidence="4 17" id="KW-0515">Mutator protein</keyword>
<dbReference type="PANTHER" id="PTHR11076">
    <property type="entry name" value="DNA REPAIR POLYMERASE UMUC / TRANSFERASE FAMILY MEMBER"/>
    <property type="match status" value="1"/>
</dbReference>
<dbReference type="Pfam" id="PF00817">
    <property type="entry name" value="IMS"/>
    <property type="match status" value="1"/>
</dbReference>
<dbReference type="Proteomes" id="UP000025171">
    <property type="component" value="Unassembled WGS sequence"/>
</dbReference>
<proteinExistence type="inferred from homology"/>
<comment type="cofactor">
    <cofactor evidence="17">
        <name>Mg(2+)</name>
        <dbReference type="ChEBI" id="CHEBI:18420"/>
    </cofactor>
    <text evidence="17">Binds 2 magnesium ions per subunit.</text>
</comment>
<dbReference type="CDD" id="cd03586">
    <property type="entry name" value="PolY_Pol_IV_kappa"/>
    <property type="match status" value="1"/>
</dbReference>
<keyword evidence="9 17" id="KW-0479">Metal-binding</keyword>
<dbReference type="InterPro" id="IPR022880">
    <property type="entry name" value="DNApol_IV"/>
</dbReference>
<dbReference type="EMBL" id="ARYK01000001">
    <property type="protein sequence ID" value="KCZ94028.1"/>
    <property type="molecule type" value="Genomic_DNA"/>
</dbReference>
<reference evidence="19 20" key="1">
    <citation type="journal article" date="2014" name="Antonie Van Leeuwenhoek">
        <title>Hyphomonas beringensis sp. nov. and Hyphomonas chukchiensis sp. nov., isolated from surface seawater of the Bering Sea and Chukchi Sea.</title>
        <authorList>
            <person name="Li C."/>
            <person name="Lai Q."/>
            <person name="Li G."/>
            <person name="Dong C."/>
            <person name="Wang J."/>
            <person name="Liao Y."/>
            <person name="Shao Z."/>
        </authorList>
    </citation>
    <scope>NUCLEOTIDE SEQUENCE [LARGE SCALE GENOMIC DNA]</scope>
    <source>
        <strain evidence="19 20">MHS-2</strain>
    </source>
</reference>
<evidence type="ECO:0000256" key="13">
    <source>
        <dbReference type="ARBA" id="ARBA00023125"/>
    </source>
</evidence>
<evidence type="ECO:0000256" key="17">
    <source>
        <dbReference type="HAMAP-Rule" id="MF_01113"/>
    </source>
</evidence>
<evidence type="ECO:0000313" key="19">
    <source>
        <dbReference type="EMBL" id="KCZ94028.1"/>
    </source>
</evidence>
<comment type="subcellular location">
    <subcellularLocation>
        <location evidence="1 17">Cytoplasm</location>
    </subcellularLocation>
</comment>
<keyword evidence="11 17" id="KW-0460">Magnesium</keyword>
<evidence type="ECO:0000256" key="9">
    <source>
        <dbReference type="ARBA" id="ARBA00022723"/>
    </source>
</evidence>
<dbReference type="PANTHER" id="PTHR11076:SF33">
    <property type="entry name" value="DNA POLYMERASE KAPPA"/>
    <property type="match status" value="1"/>
</dbReference>
<dbReference type="InterPro" id="IPR036775">
    <property type="entry name" value="DNA_pol_Y-fam_lit_finger_sf"/>
</dbReference>
<evidence type="ECO:0000256" key="7">
    <source>
        <dbReference type="ARBA" id="ARBA00022695"/>
    </source>
</evidence>
<dbReference type="FunFam" id="3.40.1170.60:FF:000001">
    <property type="entry name" value="DNA polymerase IV"/>
    <property type="match status" value="1"/>
</dbReference>
<evidence type="ECO:0000256" key="14">
    <source>
        <dbReference type="ARBA" id="ARBA00023204"/>
    </source>
</evidence>
<accession>A0A059FUD5</accession>
<dbReference type="NCBIfam" id="NF002751">
    <property type="entry name" value="PRK02794.1"/>
    <property type="match status" value="1"/>
</dbReference>
<name>A0A059FUD5_9PROT</name>
<keyword evidence="12 17" id="KW-0239">DNA-directed DNA polymerase</keyword>
<keyword evidence="5 17" id="KW-0963">Cytoplasm</keyword>
<dbReference type="FunFam" id="3.30.1490.100:FF:000004">
    <property type="entry name" value="DNA polymerase IV"/>
    <property type="match status" value="1"/>
</dbReference>
<evidence type="ECO:0000256" key="15">
    <source>
        <dbReference type="ARBA" id="ARBA00025589"/>
    </source>
</evidence>
<dbReference type="HAMAP" id="MF_01113">
    <property type="entry name" value="DNApol_IV"/>
    <property type="match status" value="1"/>
</dbReference>
<keyword evidence="6 17" id="KW-0808">Transferase</keyword>
<keyword evidence="14 17" id="KW-0234">DNA repair</keyword>
<dbReference type="Gene3D" id="3.30.1490.100">
    <property type="entry name" value="DNA polymerase, Y-family, little finger domain"/>
    <property type="match status" value="1"/>
</dbReference>
<organism evidence="19 20">
    <name type="scientific">Hyphomonas johnsonii MHS-2</name>
    <dbReference type="NCBI Taxonomy" id="1280950"/>
    <lineage>
        <taxon>Bacteria</taxon>
        <taxon>Pseudomonadati</taxon>
        <taxon>Pseudomonadota</taxon>
        <taxon>Alphaproteobacteria</taxon>
        <taxon>Hyphomonadales</taxon>
        <taxon>Hyphomonadaceae</taxon>
        <taxon>Hyphomonas</taxon>
    </lineage>
</organism>
<evidence type="ECO:0000256" key="5">
    <source>
        <dbReference type="ARBA" id="ARBA00022490"/>
    </source>
</evidence>
<evidence type="ECO:0000313" key="20">
    <source>
        <dbReference type="Proteomes" id="UP000025171"/>
    </source>
</evidence>
<evidence type="ECO:0000259" key="18">
    <source>
        <dbReference type="PROSITE" id="PS50173"/>
    </source>
</evidence>
<dbReference type="AlphaFoldDB" id="A0A059FUD5"/>
<dbReference type="SUPFAM" id="SSF100879">
    <property type="entry name" value="Lesion bypass DNA polymerase (Y-family), little finger domain"/>
    <property type="match status" value="1"/>
</dbReference>
<dbReference type="Gene3D" id="3.30.70.270">
    <property type="match status" value="1"/>
</dbReference>
<dbReference type="InterPro" id="IPR050116">
    <property type="entry name" value="DNA_polymerase-Y"/>
</dbReference>
<dbReference type="InterPro" id="IPR043502">
    <property type="entry name" value="DNA/RNA_pol_sf"/>
</dbReference>
<dbReference type="GO" id="GO:0042276">
    <property type="term" value="P:error-prone translesion synthesis"/>
    <property type="evidence" value="ECO:0007669"/>
    <property type="project" value="TreeGrafter"/>
</dbReference>
<evidence type="ECO:0000256" key="16">
    <source>
        <dbReference type="ARBA" id="ARBA00049244"/>
    </source>
</evidence>
<comment type="catalytic activity">
    <reaction evidence="16 17">
        <text>DNA(n) + a 2'-deoxyribonucleoside 5'-triphosphate = DNA(n+1) + diphosphate</text>
        <dbReference type="Rhea" id="RHEA:22508"/>
        <dbReference type="Rhea" id="RHEA-COMP:17339"/>
        <dbReference type="Rhea" id="RHEA-COMP:17340"/>
        <dbReference type="ChEBI" id="CHEBI:33019"/>
        <dbReference type="ChEBI" id="CHEBI:61560"/>
        <dbReference type="ChEBI" id="CHEBI:173112"/>
        <dbReference type="EC" id="2.7.7.7"/>
    </reaction>
</comment>